<proteinExistence type="predicted"/>
<accession>A0A0B2PD22</accession>
<dbReference type="EMBL" id="KN667173">
    <property type="protein sequence ID" value="KHN07226.1"/>
    <property type="molecule type" value="Genomic_DNA"/>
</dbReference>
<sequence length="155" mass="18412">IWKLKIPPRVAVFCWRLLKNRLPTKDNLLRRNITIQDQNCPLCGNAQEDVGHLFFNCNLTKGLWWESMRWIRVVGPLPSHPKCHFTQFCEGFGNPVYQDIRGGWWSALTSSIWHHRNNLIFQGRPFDPYKVMDHAIYLVWSWFKAKDKDFNISLN</sequence>
<feature type="non-terminal residue" evidence="2">
    <location>
        <position position="1"/>
    </location>
</feature>
<dbReference type="Pfam" id="PF13966">
    <property type="entry name" value="zf-RVT"/>
    <property type="match status" value="1"/>
</dbReference>
<feature type="domain" description="Reverse transcriptase zinc-binding" evidence="1">
    <location>
        <begin position="1"/>
        <end position="64"/>
    </location>
</feature>
<name>A0A0B2PD22_GLYSO</name>
<dbReference type="InterPro" id="IPR026960">
    <property type="entry name" value="RVT-Znf"/>
</dbReference>
<organism evidence="2">
    <name type="scientific">Glycine soja</name>
    <name type="common">Wild soybean</name>
    <dbReference type="NCBI Taxonomy" id="3848"/>
    <lineage>
        <taxon>Eukaryota</taxon>
        <taxon>Viridiplantae</taxon>
        <taxon>Streptophyta</taxon>
        <taxon>Embryophyta</taxon>
        <taxon>Tracheophyta</taxon>
        <taxon>Spermatophyta</taxon>
        <taxon>Magnoliopsida</taxon>
        <taxon>eudicotyledons</taxon>
        <taxon>Gunneridae</taxon>
        <taxon>Pentapetalae</taxon>
        <taxon>rosids</taxon>
        <taxon>fabids</taxon>
        <taxon>Fabales</taxon>
        <taxon>Fabaceae</taxon>
        <taxon>Papilionoideae</taxon>
        <taxon>50 kb inversion clade</taxon>
        <taxon>NPAAA clade</taxon>
        <taxon>indigoferoid/millettioid clade</taxon>
        <taxon>Phaseoleae</taxon>
        <taxon>Glycine</taxon>
        <taxon>Glycine subgen. Soja</taxon>
    </lineage>
</organism>
<protein>
    <recommendedName>
        <fullName evidence="1">Reverse transcriptase zinc-binding domain-containing protein</fullName>
    </recommendedName>
</protein>
<dbReference type="Proteomes" id="UP000053555">
    <property type="component" value="Unassembled WGS sequence"/>
</dbReference>
<gene>
    <name evidence="2" type="ORF">glysoja_048963</name>
</gene>
<dbReference type="AlphaFoldDB" id="A0A0B2PD22"/>
<reference evidence="2" key="1">
    <citation type="submission" date="2014-07" db="EMBL/GenBank/DDBJ databases">
        <title>Identification of a novel salt tolerance gene in wild soybean by whole-genome sequencing.</title>
        <authorList>
            <person name="Lam H.-M."/>
            <person name="Qi X."/>
            <person name="Li M.-W."/>
            <person name="Liu X."/>
            <person name="Xie M."/>
            <person name="Ni M."/>
            <person name="Xu X."/>
        </authorList>
    </citation>
    <scope>NUCLEOTIDE SEQUENCE [LARGE SCALE GENOMIC DNA]</scope>
    <source>
        <tissue evidence="2">Root</tissue>
    </source>
</reference>
<evidence type="ECO:0000259" key="1">
    <source>
        <dbReference type="Pfam" id="PF13966"/>
    </source>
</evidence>
<evidence type="ECO:0000313" key="2">
    <source>
        <dbReference type="EMBL" id="KHN07226.1"/>
    </source>
</evidence>
<feature type="non-terminal residue" evidence="2">
    <location>
        <position position="155"/>
    </location>
</feature>